<reference evidence="1" key="1">
    <citation type="journal article" date="2021" name="Proc. Natl. Acad. Sci. U.S.A.">
        <title>A Catalog of Tens of Thousands of Viruses from Human Metagenomes Reveals Hidden Associations with Chronic Diseases.</title>
        <authorList>
            <person name="Tisza M.J."/>
            <person name="Buck C.B."/>
        </authorList>
    </citation>
    <scope>NUCLEOTIDE SEQUENCE</scope>
    <source>
        <strain evidence="1">Ctjz83</strain>
    </source>
</reference>
<evidence type="ECO:0000313" key="1">
    <source>
        <dbReference type="EMBL" id="DAD55464.1"/>
    </source>
</evidence>
<proteinExistence type="predicted"/>
<protein>
    <submittedName>
        <fullName evidence="1">Uncharacterized protein</fullName>
    </submittedName>
</protein>
<organism evidence="1">
    <name type="scientific">Myoviridae sp. ctjz83</name>
    <dbReference type="NCBI Taxonomy" id="2826083"/>
    <lineage>
        <taxon>Viruses</taxon>
        <taxon>Duplodnaviria</taxon>
        <taxon>Heunggongvirae</taxon>
        <taxon>Uroviricota</taxon>
        <taxon>Caudoviricetes</taxon>
    </lineage>
</organism>
<accession>A0A8D9PE12</accession>
<dbReference type="EMBL" id="BK014725">
    <property type="protein sequence ID" value="DAD55464.1"/>
    <property type="molecule type" value="Genomic_DNA"/>
</dbReference>
<name>A0A8D9PE12_9CAUD</name>
<sequence>MFYFLFMGPPMPRYPIGRRYTTFVKKVPRWQAASSQ</sequence>